<dbReference type="SMART" id="SM00283">
    <property type="entry name" value="MA"/>
    <property type="match status" value="1"/>
</dbReference>
<dbReference type="PANTHER" id="PTHR32089:SF112">
    <property type="entry name" value="LYSOZYME-LIKE PROTEIN-RELATED"/>
    <property type="match status" value="1"/>
</dbReference>
<feature type="transmembrane region" description="Helical" evidence="6">
    <location>
        <begin position="193"/>
        <end position="212"/>
    </location>
</feature>
<dbReference type="AlphaFoldDB" id="A0A9D6UZ41"/>
<dbReference type="SUPFAM" id="SSF58104">
    <property type="entry name" value="Methyl-accepting chemotaxis protein (MCP) signaling domain"/>
    <property type="match status" value="1"/>
</dbReference>
<evidence type="ECO:0000256" key="4">
    <source>
        <dbReference type="SAM" id="Coils"/>
    </source>
</evidence>
<dbReference type="GO" id="GO:0007165">
    <property type="term" value="P:signal transduction"/>
    <property type="evidence" value="ECO:0007669"/>
    <property type="project" value="UniProtKB-KW"/>
</dbReference>
<keyword evidence="6" id="KW-0812">Transmembrane</keyword>
<feature type="domain" description="Methyl-accepting transducer" evidence="8">
    <location>
        <begin position="270"/>
        <end position="506"/>
    </location>
</feature>
<evidence type="ECO:0000259" key="9">
    <source>
        <dbReference type="PROSITE" id="PS50885"/>
    </source>
</evidence>
<protein>
    <submittedName>
        <fullName evidence="10">Methyl-accepting chemotaxis protein</fullName>
    </submittedName>
</protein>
<feature type="chain" id="PRO_5038438178" evidence="7">
    <location>
        <begin position="28"/>
        <end position="546"/>
    </location>
</feature>
<evidence type="ECO:0000256" key="1">
    <source>
        <dbReference type="ARBA" id="ARBA00023224"/>
    </source>
</evidence>
<dbReference type="CDD" id="cd06225">
    <property type="entry name" value="HAMP"/>
    <property type="match status" value="1"/>
</dbReference>
<keyword evidence="6" id="KW-0472">Membrane</keyword>
<feature type="region of interest" description="Disordered" evidence="5">
    <location>
        <begin position="130"/>
        <end position="150"/>
    </location>
</feature>
<name>A0A9D6UZ41_9BACT</name>
<dbReference type="PROSITE" id="PS50885">
    <property type="entry name" value="HAMP"/>
    <property type="match status" value="1"/>
</dbReference>
<dbReference type="EMBL" id="JACRDE010000177">
    <property type="protein sequence ID" value="MBI5249066.1"/>
    <property type="molecule type" value="Genomic_DNA"/>
</dbReference>
<dbReference type="GO" id="GO:0016020">
    <property type="term" value="C:membrane"/>
    <property type="evidence" value="ECO:0007669"/>
    <property type="project" value="InterPro"/>
</dbReference>
<accession>A0A9D6UZ41</accession>
<feature type="signal peptide" evidence="7">
    <location>
        <begin position="1"/>
        <end position="27"/>
    </location>
</feature>
<reference evidence="10" key="1">
    <citation type="submission" date="2020-07" db="EMBL/GenBank/DDBJ databases">
        <title>Huge and variable diversity of episymbiotic CPR bacteria and DPANN archaea in groundwater ecosystems.</title>
        <authorList>
            <person name="He C.Y."/>
            <person name="Keren R."/>
            <person name="Whittaker M."/>
            <person name="Farag I.F."/>
            <person name="Doudna J."/>
            <person name="Cate J.H.D."/>
            <person name="Banfield J.F."/>
        </authorList>
    </citation>
    <scope>NUCLEOTIDE SEQUENCE</scope>
    <source>
        <strain evidence="10">NC_groundwater_1664_Pr3_B-0.1um_52_9</strain>
    </source>
</reference>
<dbReference type="PROSITE" id="PS50111">
    <property type="entry name" value="CHEMOTAXIS_TRANSDUC_2"/>
    <property type="match status" value="1"/>
</dbReference>
<evidence type="ECO:0000259" key="8">
    <source>
        <dbReference type="PROSITE" id="PS50111"/>
    </source>
</evidence>
<evidence type="ECO:0000313" key="10">
    <source>
        <dbReference type="EMBL" id="MBI5249066.1"/>
    </source>
</evidence>
<dbReference type="GO" id="GO:0006935">
    <property type="term" value="P:chemotaxis"/>
    <property type="evidence" value="ECO:0007669"/>
    <property type="project" value="InterPro"/>
</dbReference>
<evidence type="ECO:0000313" key="11">
    <source>
        <dbReference type="Proteomes" id="UP000807825"/>
    </source>
</evidence>
<dbReference type="Pfam" id="PF00672">
    <property type="entry name" value="HAMP"/>
    <property type="match status" value="1"/>
</dbReference>
<comment type="caution">
    <text evidence="10">The sequence shown here is derived from an EMBL/GenBank/DDBJ whole genome shotgun (WGS) entry which is preliminary data.</text>
</comment>
<dbReference type="InterPro" id="IPR004089">
    <property type="entry name" value="MCPsignal_dom"/>
</dbReference>
<dbReference type="GO" id="GO:0004888">
    <property type="term" value="F:transmembrane signaling receptor activity"/>
    <property type="evidence" value="ECO:0007669"/>
    <property type="project" value="InterPro"/>
</dbReference>
<dbReference type="PRINTS" id="PR00260">
    <property type="entry name" value="CHEMTRNSDUCR"/>
</dbReference>
<feature type="coiled-coil region" evidence="4">
    <location>
        <begin position="516"/>
        <end position="543"/>
    </location>
</feature>
<evidence type="ECO:0000256" key="5">
    <source>
        <dbReference type="SAM" id="MobiDB-lite"/>
    </source>
</evidence>
<keyword evidence="7" id="KW-0732">Signal</keyword>
<dbReference type="PANTHER" id="PTHR32089">
    <property type="entry name" value="METHYL-ACCEPTING CHEMOTAXIS PROTEIN MCPB"/>
    <property type="match status" value="1"/>
</dbReference>
<dbReference type="Pfam" id="PF00015">
    <property type="entry name" value="MCPsignal"/>
    <property type="match status" value="1"/>
</dbReference>
<keyword evidence="1 3" id="KW-0807">Transducer</keyword>
<dbReference type="InterPro" id="IPR007891">
    <property type="entry name" value="CHASE3"/>
</dbReference>
<comment type="similarity">
    <text evidence="2">Belongs to the methyl-accepting chemotaxis (MCP) protein family.</text>
</comment>
<dbReference type="Gene3D" id="1.10.287.950">
    <property type="entry name" value="Methyl-accepting chemotaxis protein"/>
    <property type="match status" value="1"/>
</dbReference>
<evidence type="ECO:0000256" key="3">
    <source>
        <dbReference type="PROSITE-ProRule" id="PRU00284"/>
    </source>
</evidence>
<dbReference type="SMART" id="SM00304">
    <property type="entry name" value="HAMP"/>
    <property type="match status" value="1"/>
</dbReference>
<proteinExistence type="inferred from homology"/>
<organism evidence="10 11">
    <name type="scientific">Desulfomonile tiedjei</name>
    <dbReference type="NCBI Taxonomy" id="2358"/>
    <lineage>
        <taxon>Bacteria</taxon>
        <taxon>Pseudomonadati</taxon>
        <taxon>Thermodesulfobacteriota</taxon>
        <taxon>Desulfomonilia</taxon>
        <taxon>Desulfomonilales</taxon>
        <taxon>Desulfomonilaceae</taxon>
        <taxon>Desulfomonile</taxon>
    </lineage>
</organism>
<keyword evidence="6" id="KW-1133">Transmembrane helix</keyword>
<feature type="domain" description="HAMP" evidence="9">
    <location>
        <begin position="213"/>
        <end position="265"/>
    </location>
</feature>
<keyword evidence="4" id="KW-0175">Coiled coil</keyword>
<dbReference type="Pfam" id="PF05227">
    <property type="entry name" value="CHASE3"/>
    <property type="match status" value="1"/>
</dbReference>
<gene>
    <name evidence="10" type="ORF">HY912_06185</name>
</gene>
<evidence type="ECO:0000256" key="6">
    <source>
        <dbReference type="SAM" id="Phobius"/>
    </source>
</evidence>
<dbReference type="InterPro" id="IPR004090">
    <property type="entry name" value="Chemotax_Me-accpt_rcpt"/>
</dbReference>
<dbReference type="Proteomes" id="UP000807825">
    <property type="component" value="Unassembled WGS sequence"/>
</dbReference>
<evidence type="ECO:0000256" key="2">
    <source>
        <dbReference type="ARBA" id="ARBA00029447"/>
    </source>
</evidence>
<dbReference type="InterPro" id="IPR003660">
    <property type="entry name" value="HAMP_dom"/>
</dbReference>
<sequence>MISTSFKIRTKLMALAICSVTVLTVLAAAGVAHLSHMDGSISEIREGQETIRTLSSIQKAIVDMDSGVRAYLKQPDESQLDIFRKSLKTAQDGMQLLKSIVSGNPADERQLRDAEAALLNWQTKVAEPAVTSRKKLEGSKTPGDAKATSPVYNPESIADVSTILLNLTQNRLALANKHVLEAEKQLKEMRGPIYVGVALFSVVLLISTYLMAGRISKPMTRAAELAQAISVGDLSRRIDVKGSDESSKLGASLNEMAEDLTNYSKHIMEGVDVLTTSVAQIASAASELFSSASQTASAVSETTAIINEMEKTAKIVNETSRNVENHSRHSDEIADSGAKATGETIQKMSLIKDKMEIVRTAVVGLSDNTKFVEEVVAAVQDLADQSNLLAVNASIEAARSGQHGKGFAVVAHEIKSLADQSREATDRVNKILQEIRKSVSSVVMATEEGNKAVLSGVEQSEAAGQSIQKLADSIGEFSRAAGLITSSTNKQFARVERVATAMRNVELAMNSSAEGSTQLQNEARRLEELARSLQDIVRHYKLELAS</sequence>
<evidence type="ECO:0000256" key="7">
    <source>
        <dbReference type="SAM" id="SignalP"/>
    </source>
</evidence>